<dbReference type="EC" id="2.4.99.21" evidence="6"/>
<feature type="transmembrane region" description="Helical" evidence="17">
    <location>
        <begin position="147"/>
        <end position="166"/>
    </location>
</feature>
<dbReference type="Gene3D" id="3.40.50.12610">
    <property type="match status" value="1"/>
</dbReference>
<dbReference type="RefSeq" id="WP_088858879.1">
    <property type="nucleotide sequence ID" value="NZ_CP014862.1"/>
</dbReference>
<evidence type="ECO:0000256" key="5">
    <source>
        <dbReference type="ARBA" id="ARBA00010810"/>
    </source>
</evidence>
<comment type="subcellular location">
    <subcellularLocation>
        <location evidence="3">Cell membrane</location>
        <topology evidence="3">Multi-pass membrane protein</topology>
    </subcellularLocation>
</comment>
<feature type="transmembrane region" description="Helical" evidence="17">
    <location>
        <begin position="427"/>
        <end position="444"/>
    </location>
</feature>
<feature type="transmembrane region" description="Helical" evidence="17">
    <location>
        <begin position="249"/>
        <end position="273"/>
    </location>
</feature>
<dbReference type="OrthoDB" id="82393at2157"/>
<dbReference type="InterPro" id="IPR048307">
    <property type="entry name" value="STT3_N"/>
</dbReference>
<keyword evidence="10" id="KW-0479">Metal-binding</keyword>
<evidence type="ECO:0000256" key="10">
    <source>
        <dbReference type="ARBA" id="ARBA00022723"/>
    </source>
</evidence>
<dbReference type="InterPro" id="IPR003674">
    <property type="entry name" value="Oligo_trans_STT3"/>
</dbReference>
<dbReference type="GO" id="GO:0046872">
    <property type="term" value="F:metal ion binding"/>
    <property type="evidence" value="ECO:0007669"/>
    <property type="project" value="UniProtKB-KW"/>
</dbReference>
<feature type="transmembrane region" description="Helical" evidence="17">
    <location>
        <begin position="197"/>
        <end position="214"/>
    </location>
</feature>
<keyword evidence="9 17" id="KW-0812">Transmembrane</keyword>
<feature type="transmembrane region" description="Helical" evidence="17">
    <location>
        <begin position="220"/>
        <end position="237"/>
    </location>
</feature>
<dbReference type="UniPathway" id="UPA00378"/>
<organism evidence="19 20">
    <name type="scientific">Thermococcus profundus</name>
    <dbReference type="NCBI Taxonomy" id="49899"/>
    <lineage>
        <taxon>Archaea</taxon>
        <taxon>Methanobacteriati</taxon>
        <taxon>Methanobacteriota</taxon>
        <taxon>Thermococci</taxon>
        <taxon>Thermococcales</taxon>
        <taxon>Thermococcaceae</taxon>
        <taxon>Thermococcus</taxon>
    </lineage>
</organism>
<comment type="catalytic activity">
    <reaction evidence="16">
        <text>an archaeal dolichyl phosphooligosaccharide + [protein]-L-asparagine = an archaeal dolichyl phosphate + a glycoprotein with the oligosaccharide chain attached by N-beta-D-glycosyl linkage to a protein L-asparagine.</text>
        <dbReference type="EC" id="2.4.99.21"/>
    </reaction>
</comment>
<dbReference type="GeneID" id="33320810"/>
<feature type="transmembrane region" description="Helical" evidence="17">
    <location>
        <begin position="456"/>
        <end position="472"/>
    </location>
</feature>
<dbReference type="EMBL" id="CP014862">
    <property type="protein sequence ID" value="ASJ03621.1"/>
    <property type="molecule type" value="Genomic_DNA"/>
</dbReference>
<evidence type="ECO:0000256" key="15">
    <source>
        <dbReference type="ARBA" id="ARBA00030679"/>
    </source>
</evidence>
<evidence type="ECO:0000256" key="16">
    <source>
        <dbReference type="ARBA" id="ARBA00034066"/>
    </source>
</evidence>
<evidence type="ECO:0000313" key="20">
    <source>
        <dbReference type="Proteomes" id="UP000250179"/>
    </source>
</evidence>
<dbReference type="AlphaFoldDB" id="A0A2Z2MMG6"/>
<evidence type="ECO:0000256" key="13">
    <source>
        <dbReference type="ARBA" id="ARBA00023136"/>
    </source>
</evidence>
<dbReference type="PANTHER" id="PTHR13872:SF1">
    <property type="entry name" value="DOLICHYL-DIPHOSPHOOLIGOSACCHARIDE--PROTEIN GLYCOSYLTRANSFERASE SUBUNIT STT3B"/>
    <property type="match status" value="1"/>
</dbReference>
<keyword evidence="8" id="KW-0808">Transferase</keyword>
<dbReference type="KEGG" id="tprf:A3L09_10300"/>
<evidence type="ECO:0000256" key="8">
    <source>
        <dbReference type="ARBA" id="ARBA00022679"/>
    </source>
</evidence>
<sequence length="782" mass="87285">MGRKKKKTDAGDTPKRMIKSPQFPGWSKRLIPFLIFLMALTIRLIPYRLKYLVGYDPYFHLAYLEYASQHGWVNYFPYALGPWGFLINHFHPKGMWLTPYSIYRIGNPFGLSIEGAFKLTPPILGALTVLLVYYMMKKLYSWKEASLSALILALSFGHVFRSMSSYYRGDNYALFWYSATLVLMGYGLNEKEDRRKVFIYLTAGLVAGFSSAFWSAYYVVLALPLLVSIALAAYSLFRGGYFGDSTLTAASTAVGALMASALGHVFGFGMFWIQNWQGEQLRSITGLSPGPLEDVYLTLHLLVLVPLTLALTASLWAVRSRLPEGTRRTGTIGVVALVTVIFVAILWKYGGTMEILSAGLSSFGSAATAEMSRPGWWDIKMAYHAFLAFLPFYLLSFRHFRVRDAFILGVSAPLIALAFYWTRFLFIGSLGVSLAAGIGASELVELTGRWNMKKAGVALIIVLVILGGYHGVKAAADVKPIVDENWASALIYLKGISNENDIVLTWWDHGHWVTYFAHRAAVAQGTPSKLVSRFYLGNASREELLELGVDYVTVSFDTILKWGSVKSTAGYTGSEYVLIPLFPSGVYGDAVIFANGPYQVGVRKAENGTWSVLVNVKGNTFIPEEVWIESGDKPFRANVTGKKAGNAYLYVNLKYGYAVLMDGRTFSTPFARLMFTSEYSKEYRLVYSDGGRVKIFQLLHPNVVLDRSNGLVLRFTNATGDRLRIYGYTDSGKRVFYREYNVSGLSEFRVPETVPGDVIRYTYLKGSIILDRGVFRRSGGWS</sequence>
<evidence type="ECO:0000259" key="18">
    <source>
        <dbReference type="Pfam" id="PF02516"/>
    </source>
</evidence>
<evidence type="ECO:0000256" key="4">
    <source>
        <dbReference type="ARBA" id="ARBA00004922"/>
    </source>
</evidence>
<protein>
    <recommendedName>
        <fullName evidence="6">dolichyl-phosphooligosaccharide-protein glycotransferase</fullName>
        <ecNumber evidence="6">2.4.99.21</ecNumber>
    </recommendedName>
    <alternativeName>
        <fullName evidence="15">Oligosaccharyl transferase</fullName>
    </alternativeName>
</protein>
<keyword evidence="12 17" id="KW-1133">Transmembrane helix</keyword>
<comment type="cofactor">
    <cofactor evidence="2">
        <name>Mg(2+)</name>
        <dbReference type="ChEBI" id="CHEBI:18420"/>
    </cofactor>
</comment>
<evidence type="ECO:0000256" key="7">
    <source>
        <dbReference type="ARBA" id="ARBA00022676"/>
    </source>
</evidence>
<comment type="cofactor">
    <cofactor evidence="1">
        <name>Mn(2+)</name>
        <dbReference type="ChEBI" id="CHEBI:29035"/>
    </cofactor>
</comment>
<reference evidence="19 20" key="1">
    <citation type="submission" date="2016-03" db="EMBL/GenBank/DDBJ databases">
        <title>Complete genome sequence of Thermococcus profundus strain DT5432.</title>
        <authorList>
            <person name="Oger P.M."/>
        </authorList>
    </citation>
    <scope>NUCLEOTIDE SEQUENCE [LARGE SCALE GENOMIC DNA]</scope>
    <source>
        <strain evidence="19 20">DT 5432</strain>
    </source>
</reference>
<feature type="transmembrane region" description="Helical" evidence="17">
    <location>
        <begin position="172"/>
        <end position="188"/>
    </location>
</feature>
<feature type="domain" description="Oligosaccharyl transferase STT3 N-terminal" evidence="18">
    <location>
        <begin position="47"/>
        <end position="232"/>
    </location>
</feature>
<proteinExistence type="inferred from homology"/>
<comment type="pathway">
    <text evidence="4">Protein modification; protein glycosylation.</text>
</comment>
<name>A0A2Z2MMG6_THEPR</name>
<feature type="transmembrane region" description="Helical" evidence="17">
    <location>
        <begin position="295"/>
        <end position="318"/>
    </location>
</feature>
<feature type="transmembrane region" description="Helical" evidence="17">
    <location>
        <begin position="405"/>
        <end position="421"/>
    </location>
</feature>
<evidence type="ECO:0000313" key="19">
    <source>
        <dbReference type="EMBL" id="ASJ03621.1"/>
    </source>
</evidence>
<dbReference type="Proteomes" id="UP000250179">
    <property type="component" value="Chromosome"/>
</dbReference>
<evidence type="ECO:0000256" key="3">
    <source>
        <dbReference type="ARBA" id="ARBA00004651"/>
    </source>
</evidence>
<gene>
    <name evidence="19" type="ORF">A3L09_10300</name>
</gene>
<dbReference type="PANTHER" id="PTHR13872">
    <property type="entry name" value="DOLICHYL-DIPHOSPHOOLIGOSACCHARIDE--PROTEIN GLYCOSYLTRANSFERASE SUBUNIT"/>
    <property type="match status" value="1"/>
</dbReference>
<evidence type="ECO:0000256" key="12">
    <source>
        <dbReference type="ARBA" id="ARBA00022989"/>
    </source>
</evidence>
<evidence type="ECO:0000256" key="11">
    <source>
        <dbReference type="ARBA" id="ARBA00022842"/>
    </source>
</evidence>
<evidence type="ECO:0000256" key="9">
    <source>
        <dbReference type="ARBA" id="ARBA00022692"/>
    </source>
</evidence>
<feature type="transmembrane region" description="Helical" evidence="17">
    <location>
        <begin position="381"/>
        <end position="398"/>
    </location>
</feature>
<evidence type="ECO:0000256" key="2">
    <source>
        <dbReference type="ARBA" id="ARBA00001946"/>
    </source>
</evidence>
<feature type="transmembrane region" description="Helical" evidence="17">
    <location>
        <begin position="116"/>
        <end position="135"/>
    </location>
</feature>
<evidence type="ECO:0000256" key="14">
    <source>
        <dbReference type="ARBA" id="ARBA00023211"/>
    </source>
</evidence>
<keyword evidence="14" id="KW-0464">Manganese</keyword>
<evidence type="ECO:0000256" key="6">
    <source>
        <dbReference type="ARBA" id="ARBA00012602"/>
    </source>
</evidence>
<accession>A0A2Z2MMG6</accession>
<evidence type="ECO:0000256" key="1">
    <source>
        <dbReference type="ARBA" id="ARBA00001936"/>
    </source>
</evidence>
<dbReference type="GO" id="GO:0004576">
    <property type="term" value="F:oligosaccharyl transferase activity"/>
    <property type="evidence" value="ECO:0007669"/>
    <property type="project" value="InterPro"/>
</dbReference>
<comment type="similarity">
    <text evidence="5">Belongs to the STT3 family.</text>
</comment>
<evidence type="ECO:0000256" key="17">
    <source>
        <dbReference type="SAM" id="Phobius"/>
    </source>
</evidence>
<keyword evidence="13 17" id="KW-0472">Membrane</keyword>
<keyword evidence="20" id="KW-1185">Reference proteome</keyword>
<feature type="transmembrane region" description="Helical" evidence="17">
    <location>
        <begin position="30"/>
        <end position="49"/>
    </location>
</feature>
<keyword evidence="11" id="KW-0460">Magnesium</keyword>
<dbReference type="Pfam" id="PF02516">
    <property type="entry name" value="STT3"/>
    <property type="match status" value="1"/>
</dbReference>
<dbReference type="GO" id="GO:0005886">
    <property type="term" value="C:plasma membrane"/>
    <property type="evidence" value="ECO:0007669"/>
    <property type="project" value="UniProtKB-SubCell"/>
</dbReference>
<keyword evidence="7" id="KW-0328">Glycosyltransferase</keyword>
<feature type="transmembrane region" description="Helical" evidence="17">
    <location>
        <begin position="330"/>
        <end position="350"/>
    </location>
</feature>